<proteinExistence type="inferred from homology"/>
<dbReference type="InterPro" id="IPR001626">
    <property type="entry name" value="ABC_TroCD"/>
</dbReference>
<keyword evidence="4 7" id="KW-1133">Transmembrane helix</keyword>
<gene>
    <name evidence="8" type="ORF">SAMN06264365_110231</name>
</gene>
<dbReference type="AlphaFoldDB" id="A0A239C068"/>
<dbReference type="PANTHER" id="PTHR30477">
    <property type="entry name" value="ABC-TRANSPORTER METAL-BINDING PROTEIN"/>
    <property type="match status" value="1"/>
</dbReference>
<dbReference type="InterPro" id="IPR037294">
    <property type="entry name" value="ABC_BtuC-like"/>
</dbReference>
<dbReference type="PANTHER" id="PTHR30477:SF13">
    <property type="entry name" value="IRON TRANSPORT SYSTEM MEMBRANE PROTEIN HI_0360-RELATED"/>
    <property type="match status" value="1"/>
</dbReference>
<reference evidence="8 9" key="1">
    <citation type="submission" date="2017-06" db="EMBL/GenBank/DDBJ databases">
        <authorList>
            <person name="Kim H.J."/>
            <person name="Triplett B.A."/>
        </authorList>
    </citation>
    <scope>NUCLEOTIDE SEQUENCE [LARGE SCALE GENOMIC DNA]</scope>
    <source>
        <strain evidence="8 9">DSM 43151</strain>
    </source>
</reference>
<name>A0A239C068_9ACTN</name>
<keyword evidence="5 7" id="KW-0472">Membrane</keyword>
<feature type="transmembrane region" description="Helical" evidence="7">
    <location>
        <begin position="216"/>
        <end position="234"/>
    </location>
</feature>
<evidence type="ECO:0000256" key="4">
    <source>
        <dbReference type="ARBA" id="ARBA00022989"/>
    </source>
</evidence>
<dbReference type="RefSeq" id="WP_089295765.1">
    <property type="nucleotide sequence ID" value="NZ_BOMU01000062.1"/>
</dbReference>
<dbReference type="EMBL" id="FZNR01000010">
    <property type="protein sequence ID" value="SNS13520.1"/>
    <property type="molecule type" value="Genomic_DNA"/>
</dbReference>
<feature type="transmembrane region" description="Helical" evidence="7">
    <location>
        <begin position="50"/>
        <end position="77"/>
    </location>
</feature>
<keyword evidence="3 6" id="KW-0812">Transmembrane</keyword>
<evidence type="ECO:0000256" key="5">
    <source>
        <dbReference type="ARBA" id="ARBA00023136"/>
    </source>
</evidence>
<dbReference type="Gene3D" id="1.10.3470.10">
    <property type="entry name" value="ABC transporter involved in vitamin B12 uptake, BtuC"/>
    <property type="match status" value="1"/>
</dbReference>
<feature type="transmembrane region" description="Helical" evidence="7">
    <location>
        <begin position="89"/>
        <end position="110"/>
    </location>
</feature>
<dbReference type="Proteomes" id="UP000198415">
    <property type="component" value="Unassembled WGS sequence"/>
</dbReference>
<dbReference type="GO" id="GO:0010043">
    <property type="term" value="P:response to zinc ion"/>
    <property type="evidence" value="ECO:0007669"/>
    <property type="project" value="TreeGrafter"/>
</dbReference>
<comment type="similarity">
    <text evidence="2 6">Belongs to the ABC-3 integral membrane protein family.</text>
</comment>
<protein>
    <submittedName>
        <fullName evidence="8">ABC-type Mn2+/Zn2+ transport system, permease component</fullName>
    </submittedName>
</protein>
<sequence length="276" mass="27677">MNWWDDVLHRAVTEVVLVGVLAGLIGVRVVQRRLSFLTMALTHATFPGVVAASIIGVNILVGGAAAGAVVALGVAALSRRPGQDAAAATGVLLSGGFALGSALVATQSGFSRDLSSLLVGSILTVDATDLIVTAVVLAAVTLLLTLCARPLLLTGFDRAGARAAGLSTGLWDVVLLLTVEVVVVTVVPAVGTILALSLIVAPAAAARLWSDRQPVVTGLAVLFAVASGLIGLSVSTRWNVAAGAGVSLAATGVLLASWPIARARVRGDAARSHPIG</sequence>
<feature type="transmembrane region" description="Helical" evidence="7">
    <location>
        <begin position="240"/>
        <end position="261"/>
    </location>
</feature>
<dbReference type="Pfam" id="PF00950">
    <property type="entry name" value="ABC-3"/>
    <property type="match status" value="1"/>
</dbReference>
<evidence type="ECO:0000256" key="6">
    <source>
        <dbReference type="RuleBase" id="RU003943"/>
    </source>
</evidence>
<dbReference type="OrthoDB" id="1016457at2"/>
<keyword evidence="9" id="KW-1185">Reference proteome</keyword>
<keyword evidence="6" id="KW-0813">Transport</keyword>
<accession>A0A239C068</accession>
<dbReference type="SUPFAM" id="SSF81345">
    <property type="entry name" value="ABC transporter involved in vitamin B12 uptake, BtuC"/>
    <property type="match status" value="1"/>
</dbReference>
<evidence type="ECO:0000256" key="2">
    <source>
        <dbReference type="ARBA" id="ARBA00008034"/>
    </source>
</evidence>
<evidence type="ECO:0000313" key="8">
    <source>
        <dbReference type="EMBL" id="SNS13520.1"/>
    </source>
</evidence>
<evidence type="ECO:0000256" key="1">
    <source>
        <dbReference type="ARBA" id="ARBA00004141"/>
    </source>
</evidence>
<dbReference type="GO" id="GO:0055085">
    <property type="term" value="P:transmembrane transport"/>
    <property type="evidence" value="ECO:0007669"/>
    <property type="project" value="InterPro"/>
</dbReference>
<evidence type="ECO:0000256" key="7">
    <source>
        <dbReference type="SAM" id="Phobius"/>
    </source>
</evidence>
<comment type="subcellular location">
    <subcellularLocation>
        <location evidence="6">Cell membrane</location>
        <topology evidence="6">Multi-pass membrane protein</topology>
    </subcellularLocation>
    <subcellularLocation>
        <location evidence="1">Membrane</location>
        <topology evidence="1">Multi-pass membrane protein</topology>
    </subcellularLocation>
</comment>
<feature type="transmembrane region" description="Helical" evidence="7">
    <location>
        <begin position="12"/>
        <end position="30"/>
    </location>
</feature>
<evidence type="ECO:0000313" key="9">
    <source>
        <dbReference type="Proteomes" id="UP000198415"/>
    </source>
</evidence>
<feature type="transmembrane region" description="Helical" evidence="7">
    <location>
        <begin position="130"/>
        <end position="152"/>
    </location>
</feature>
<evidence type="ECO:0000256" key="3">
    <source>
        <dbReference type="ARBA" id="ARBA00022692"/>
    </source>
</evidence>
<organism evidence="8 9">
    <name type="scientific">Actinoplanes regularis</name>
    <dbReference type="NCBI Taxonomy" id="52697"/>
    <lineage>
        <taxon>Bacteria</taxon>
        <taxon>Bacillati</taxon>
        <taxon>Actinomycetota</taxon>
        <taxon>Actinomycetes</taxon>
        <taxon>Micromonosporales</taxon>
        <taxon>Micromonosporaceae</taxon>
        <taxon>Actinoplanes</taxon>
    </lineage>
</organism>
<dbReference type="GO" id="GO:0043190">
    <property type="term" value="C:ATP-binding cassette (ABC) transporter complex"/>
    <property type="evidence" value="ECO:0007669"/>
    <property type="project" value="InterPro"/>
</dbReference>